<name>A0A1F5R4J2_9BACT</name>
<dbReference type="GO" id="GO:0016829">
    <property type="term" value="F:lyase activity"/>
    <property type="evidence" value="ECO:0007669"/>
    <property type="project" value="UniProtKB-KW"/>
</dbReference>
<organism evidence="8 9">
    <name type="scientific">Candidatus Edwardsbacteria bacterium GWF2_54_11</name>
    <dbReference type="NCBI Taxonomy" id="1817851"/>
    <lineage>
        <taxon>Bacteria</taxon>
        <taxon>Candidatus Edwardsiibacteriota</taxon>
    </lineage>
</organism>
<evidence type="ECO:0000313" key="9">
    <source>
        <dbReference type="Proteomes" id="UP000177230"/>
    </source>
</evidence>
<comment type="caution">
    <text evidence="8">The sequence shown here is derived from an EMBL/GenBank/DDBJ whole genome shotgun (WGS) entry which is preliminary data.</text>
</comment>
<feature type="domain" description="Fe-S hydro-lyase tartrate dehydratase alpha-type catalytic" evidence="7">
    <location>
        <begin position="11"/>
        <end position="278"/>
    </location>
</feature>
<evidence type="ECO:0000259" key="7">
    <source>
        <dbReference type="Pfam" id="PF05681"/>
    </source>
</evidence>
<keyword evidence="5" id="KW-0411">Iron-sulfur</keyword>
<comment type="similarity">
    <text evidence="1">Belongs to the class-I fumarase family.</text>
</comment>
<dbReference type="EMBL" id="MFFM01000042">
    <property type="protein sequence ID" value="OGF09309.1"/>
    <property type="molecule type" value="Genomic_DNA"/>
</dbReference>
<sequence length="281" mass="30489">MRTIEYKKIVETVKEMCLEANYDLPQDVIDGFKKAVAQEESPLGKSILEQCLKNAQIAKDERVPICQDTGLSVFFINIGADVKIDGGLLKDAVNEGVRQGYKDGYLRKSSLDDPLFARKNTGDNTPAIIHLDIVDGDKLDITMAPKGGGAENMSRLAMLPPSAGEKGVIDFVVDTIVKAGGNPCPPTVVGVGIGGTFEKVAYLAKKALMWPLNALNQDERYDQLEKRILHRINNSGVGPQGLGGNVTSFAIHIEHHPCHLASLPVAVNVNCHAHRHAHRVL</sequence>
<reference evidence="8 9" key="1">
    <citation type="journal article" date="2016" name="Nat. Commun.">
        <title>Thousands of microbial genomes shed light on interconnected biogeochemical processes in an aquifer system.</title>
        <authorList>
            <person name="Anantharaman K."/>
            <person name="Brown C.T."/>
            <person name="Hug L.A."/>
            <person name="Sharon I."/>
            <person name="Castelle C.J."/>
            <person name="Probst A.J."/>
            <person name="Thomas B.C."/>
            <person name="Singh A."/>
            <person name="Wilkins M.J."/>
            <person name="Karaoz U."/>
            <person name="Brodie E.L."/>
            <person name="Williams K.H."/>
            <person name="Hubbard S.S."/>
            <person name="Banfield J.F."/>
        </authorList>
    </citation>
    <scope>NUCLEOTIDE SEQUENCE [LARGE SCALE GENOMIC DNA]</scope>
</reference>
<dbReference type="InterPro" id="IPR051208">
    <property type="entry name" value="Class-I_Fumarase/Tartrate_DH"/>
</dbReference>
<dbReference type="GO" id="GO:0046872">
    <property type="term" value="F:metal ion binding"/>
    <property type="evidence" value="ECO:0007669"/>
    <property type="project" value="UniProtKB-KW"/>
</dbReference>
<evidence type="ECO:0000256" key="3">
    <source>
        <dbReference type="ARBA" id="ARBA00022723"/>
    </source>
</evidence>
<keyword evidence="6" id="KW-0456">Lyase</keyword>
<keyword evidence="4" id="KW-0408">Iron</keyword>
<evidence type="ECO:0000313" key="8">
    <source>
        <dbReference type="EMBL" id="OGF09309.1"/>
    </source>
</evidence>
<dbReference type="PANTHER" id="PTHR30389">
    <property type="entry name" value="FUMARATE HYDRATASE-RELATED"/>
    <property type="match status" value="1"/>
</dbReference>
<dbReference type="InterPro" id="IPR004646">
    <property type="entry name" value="Fe-S_hydro-lyase_TtdA-typ_cat"/>
</dbReference>
<dbReference type="NCBIfam" id="NF004885">
    <property type="entry name" value="PRK06246.1"/>
    <property type="match status" value="1"/>
</dbReference>
<accession>A0A1F5R4J2</accession>
<evidence type="ECO:0000256" key="6">
    <source>
        <dbReference type="ARBA" id="ARBA00023239"/>
    </source>
</evidence>
<evidence type="ECO:0000256" key="5">
    <source>
        <dbReference type="ARBA" id="ARBA00023014"/>
    </source>
</evidence>
<dbReference type="AlphaFoldDB" id="A0A1F5R4J2"/>
<proteinExistence type="inferred from homology"/>
<gene>
    <name evidence="8" type="ORF">A2024_08455</name>
</gene>
<evidence type="ECO:0000256" key="4">
    <source>
        <dbReference type="ARBA" id="ARBA00023004"/>
    </source>
</evidence>
<dbReference type="GO" id="GO:0051539">
    <property type="term" value="F:4 iron, 4 sulfur cluster binding"/>
    <property type="evidence" value="ECO:0007669"/>
    <property type="project" value="UniProtKB-KW"/>
</dbReference>
<evidence type="ECO:0000256" key="1">
    <source>
        <dbReference type="ARBA" id="ARBA00008876"/>
    </source>
</evidence>
<dbReference type="Proteomes" id="UP000177230">
    <property type="component" value="Unassembled WGS sequence"/>
</dbReference>
<protein>
    <submittedName>
        <fullName evidence="8">Fumarate hydratase</fullName>
    </submittedName>
</protein>
<keyword evidence="3" id="KW-0479">Metal-binding</keyword>
<dbReference type="PANTHER" id="PTHR30389:SF17">
    <property type="entry name" value="L(+)-TARTRATE DEHYDRATASE SUBUNIT ALPHA-RELATED"/>
    <property type="match status" value="1"/>
</dbReference>
<dbReference type="NCBIfam" id="TIGR00722">
    <property type="entry name" value="ttdA_fumA_fumB"/>
    <property type="match status" value="1"/>
</dbReference>
<evidence type="ECO:0000256" key="2">
    <source>
        <dbReference type="ARBA" id="ARBA00022485"/>
    </source>
</evidence>
<keyword evidence="2" id="KW-0004">4Fe-4S</keyword>
<dbReference type="Pfam" id="PF05681">
    <property type="entry name" value="Fumerase"/>
    <property type="match status" value="1"/>
</dbReference>